<feature type="domain" description="Sld7 C-terminal" evidence="10">
    <location>
        <begin position="170"/>
        <end position="243"/>
    </location>
</feature>
<evidence type="ECO:0000256" key="2">
    <source>
        <dbReference type="ARBA" id="ARBA00004647"/>
    </source>
</evidence>
<evidence type="ECO:0000313" key="13">
    <source>
        <dbReference type="Proteomes" id="UP000515788"/>
    </source>
</evidence>
<dbReference type="EMBL" id="CP059253">
    <property type="protein sequence ID" value="QLL34889.1"/>
    <property type="molecule type" value="Genomic_DNA"/>
</dbReference>
<keyword evidence="6" id="KW-0235">DNA replication</keyword>
<evidence type="ECO:0000256" key="7">
    <source>
        <dbReference type="ARBA" id="ARBA00023212"/>
    </source>
</evidence>
<dbReference type="RefSeq" id="XP_037141563.1">
    <property type="nucleotide sequence ID" value="XM_037285667.1"/>
</dbReference>
<keyword evidence="9" id="KW-0131">Cell cycle</keyword>
<dbReference type="Pfam" id="PF18596">
    <property type="entry name" value="Sld7_C"/>
    <property type="match status" value="1"/>
</dbReference>
<dbReference type="InterPro" id="IPR041564">
    <property type="entry name" value="Sld7_N"/>
</dbReference>
<comment type="similarity">
    <text evidence="3">Belongs to the SLD7 family.</text>
</comment>
<evidence type="ECO:0000256" key="1">
    <source>
        <dbReference type="ARBA" id="ARBA00004123"/>
    </source>
</evidence>
<evidence type="ECO:0000259" key="11">
    <source>
        <dbReference type="Pfam" id="PF18636"/>
    </source>
</evidence>
<reference evidence="12 13" key="1">
    <citation type="submission" date="2020-06" db="EMBL/GenBank/DDBJ databases">
        <title>The yeast mating-type switching endonuclease HO is a domesticated member of an unorthodox homing genetic element family.</title>
        <authorList>
            <person name="Coughlan A.Y."/>
            <person name="Lombardi L."/>
            <person name="Braun-Galleani S."/>
            <person name="Martos A.R."/>
            <person name="Galeote V."/>
            <person name="Bigey F."/>
            <person name="Dequin S."/>
            <person name="Byrne K.P."/>
            <person name="Wolfe K.H."/>
        </authorList>
    </citation>
    <scope>NUCLEOTIDE SEQUENCE [LARGE SCALE GENOMIC DNA]</scope>
    <source>
        <strain evidence="12 13">CBS764</strain>
    </source>
</reference>
<evidence type="ECO:0000256" key="3">
    <source>
        <dbReference type="ARBA" id="ARBA00009044"/>
    </source>
</evidence>
<protein>
    <recommendedName>
        <fullName evidence="4">Mitochondrial morphogenesis protein SLD7</fullName>
    </recommendedName>
</protein>
<dbReference type="GeneID" id="59328155"/>
<dbReference type="GO" id="GO:0006260">
    <property type="term" value="P:DNA replication"/>
    <property type="evidence" value="ECO:0007669"/>
    <property type="project" value="UniProtKB-KW"/>
</dbReference>
<organism evidence="12 13">
    <name type="scientific">Torulaspora globosa</name>
    <dbReference type="NCBI Taxonomy" id="48254"/>
    <lineage>
        <taxon>Eukaryota</taxon>
        <taxon>Fungi</taxon>
        <taxon>Dikarya</taxon>
        <taxon>Ascomycota</taxon>
        <taxon>Saccharomycotina</taxon>
        <taxon>Saccharomycetes</taxon>
        <taxon>Saccharomycetales</taxon>
        <taxon>Saccharomycetaceae</taxon>
        <taxon>Torulaspora</taxon>
    </lineage>
</organism>
<dbReference type="GO" id="GO:0000922">
    <property type="term" value="C:spindle pole"/>
    <property type="evidence" value="ECO:0007669"/>
    <property type="project" value="UniProtKB-SubCell"/>
</dbReference>
<evidence type="ECO:0000256" key="4">
    <source>
        <dbReference type="ARBA" id="ARBA00017231"/>
    </source>
</evidence>
<accession>A0A7G3ZN03</accession>
<dbReference type="KEGG" id="tgb:HG536_0H02640"/>
<name>A0A7G3ZN03_9SACH</name>
<dbReference type="AlphaFoldDB" id="A0A7G3ZN03"/>
<proteinExistence type="inferred from homology"/>
<comment type="subcellular location">
    <subcellularLocation>
        <location evidence="2">Cytoplasm</location>
        <location evidence="2">Cytoskeleton</location>
        <location evidence="2">Spindle pole</location>
    </subcellularLocation>
    <subcellularLocation>
        <location evidence="1">Nucleus</location>
    </subcellularLocation>
</comment>
<evidence type="ECO:0000256" key="9">
    <source>
        <dbReference type="ARBA" id="ARBA00023306"/>
    </source>
</evidence>
<evidence type="ECO:0000259" key="10">
    <source>
        <dbReference type="Pfam" id="PF18596"/>
    </source>
</evidence>
<evidence type="ECO:0000256" key="5">
    <source>
        <dbReference type="ARBA" id="ARBA00022490"/>
    </source>
</evidence>
<dbReference type="Proteomes" id="UP000515788">
    <property type="component" value="Chromosome 8"/>
</dbReference>
<evidence type="ECO:0000256" key="8">
    <source>
        <dbReference type="ARBA" id="ARBA00023242"/>
    </source>
</evidence>
<dbReference type="Pfam" id="PF18636">
    <property type="entry name" value="Sld7_N"/>
    <property type="match status" value="1"/>
</dbReference>
<sequence>MLTQIATLRFTLGSNYDNIVIRDVQLWREGRSCDQPVRHLTGTLLQYVDLDKLPVWVTGSGTVATCFTASSTAVAYFTSKLRRERRGIVVQTGDEFLILHREKDQVRCLEVDLVAKARIDSQINALEAAAAAPTAAKDDNIDVVLRQSQERKSFSNEKVLKKLHASEKRSQFNQTLSKLILGGLRLRGIPNSQSGFQKLYKMTFSAAEFSHRKQLQALAGNTGAEIPFEELQATVETLLELFTRF</sequence>
<dbReference type="OrthoDB" id="4063051at2759"/>
<evidence type="ECO:0000256" key="6">
    <source>
        <dbReference type="ARBA" id="ARBA00022705"/>
    </source>
</evidence>
<keyword evidence="7" id="KW-0206">Cytoskeleton</keyword>
<dbReference type="GO" id="GO:0005634">
    <property type="term" value="C:nucleus"/>
    <property type="evidence" value="ECO:0007669"/>
    <property type="project" value="UniProtKB-SubCell"/>
</dbReference>
<feature type="domain" description="Sld7 N-terminal" evidence="11">
    <location>
        <begin position="3"/>
        <end position="113"/>
    </location>
</feature>
<dbReference type="InterPro" id="IPR041260">
    <property type="entry name" value="Sld7_C"/>
</dbReference>
<gene>
    <name evidence="12" type="ORF">HG536_0H02640</name>
</gene>
<evidence type="ECO:0000313" key="12">
    <source>
        <dbReference type="EMBL" id="QLL34889.1"/>
    </source>
</evidence>
<keyword evidence="13" id="KW-1185">Reference proteome</keyword>
<keyword evidence="8" id="KW-0539">Nucleus</keyword>
<keyword evidence="5" id="KW-0963">Cytoplasm</keyword>